<name>A0A7C3PEW8_9CYAN</name>
<protein>
    <submittedName>
        <fullName evidence="1">Uncharacterized protein</fullName>
    </submittedName>
</protein>
<dbReference type="AlphaFoldDB" id="A0A7C3PEW8"/>
<accession>A0A7C3PEW8</accession>
<evidence type="ECO:0000313" key="1">
    <source>
        <dbReference type="EMBL" id="HFM98553.1"/>
    </source>
</evidence>
<organism evidence="1">
    <name type="scientific">Oscillatoriales cyanobacterium SpSt-418</name>
    <dbReference type="NCBI Taxonomy" id="2282169"/>
    <lineage>
        <taxon>Bacteria</taxon>
        <taxon>Bacillati</taxon>
        <taxon>Cyanobacteriota</taxon>
        <taxon>Cyanophyceae</taxon>
        <taxon>Oscillatoriophycideae</taxon>
        <taxon>Oscillatoriales</taxon>
    </lineage>
</organism>
<sequence>MTPAAIRTLSNLRHEVYMLFAVTMKASVNVTSGSSSASNPAMAFWLDSQQLLNYLYIYAHTAPDELVPERPFVLRVAVNKRAGIVSTIGREKGCRGINRSWQFELTLLPEEILDFVPWIVDLIKSYDSDFAFLIPEPPHPIESDISEITASHSAQTLAASAQLARYVDERALLTVGEPQ</sequence>
<proteinExistence type="predicted"/>
<comment type="caution">
    <text evidence="1">The sequence shown here is derived from an EMBL/GenBank/DDBJ whole genome shotgun (WGS) entry which is preliminary data.</text>
</comment>
<dbReference type="EMBL" id="DSRU01000180">
    <property type="protein sequence ID" value="HFM98553.1"/>
    <property type="molecule type" value="Genomic_DNA"/>
</dbReference>
<reference evidence="1" key="1">
    <citation type="journal article" date="2020" name="mSystems">
        <title>Genome- and Community-Level Interaction Insights into Carbon Utilization and Element Cycling Functions of Hydrothermarchaeota in Hydrothermal Sediment.</title>
        <authorList>
            <person name="Zhou Z."/>
            <person name="Liu Y."/>
            <person name="Xu W."/>
            <person name="Pan J."/>
            <person name="Luo Z.H."/>
            <person name="Li M."/>
        </authorList>
    </citation>
    <scope>NUCLEOTIDE SEQUENCE [LARGE SCALE GENOMIC DNA]</scope>
    <source>
        <strain evidence="1">SpSt-418</strain>
    </source>
</reference>
<gene>
    <name evidence="1" type="ORF">ENR64_12525</name>
</gene>